<comment type="caution">
    <text evidence="1">The sequence shown here is derived from an EMBL/GenBank/DDBJ whole genome shotgun (WGS) entry which is preliminary data.</text>
</comment>
<sequence length="121" mass="13944">MPLPPALAARLAKRGLINNQNEPKSAAKIEDHEEVIAEDYDDVNKPESLNFPLQFDCKIRETVPGCPNKYNIYHNCTGYCSYRYGDVPEEPTKSLKRTFSRMLKKYPINESIWEQVYDCGL</sequence>
<accession>A0A9Q0M6P7</accession>
<name>A0A9Q0M6P7_BLOTA</name>
<dbReference type="Proteomes" id="UP001142055">
    <property type="component" value="Chromosome 2"/>
</dbReference>
<gene>
    <name evidence="1" type="ORF">RDWZM_006223</name>
</gene>
<organism evidence="1 2">
    <name type="scientific">Blomia tropicalis</name>
    <name type="common">Mite</name>
    <dbReference type="NCBI Taxonomy" id="40697"/>
    <lineage>
        <taxon>Eukaryota</taxon>
        <taxon>Metazoa</taxon>
        <taxon>Ecdysozoa</taxon>
        <taxon>Arthropoda</taxon>
        <taxon>Chelicerata</taxon>
        <taxon>Arachnida</taxon>
        <taxon>Acari</taxon>
        <taxon>Acariformes</taxon>
        <taxon>Sarcoptiformes</taxon>
        <taxon>Astigmata</taxon>
        <taxon>Glycyphagoidea</taxon>
        <taxon>Echimyopodidae</taxon>
        <taxon>Blomia</taxon>
    </lineage>
</organism>
<dbReference type="OMA" id="CETVIGC"/>
<dbReference type="AlphaFoldDB" id="A0A9Q0M6P7"/>
<proteinExistence type="predicted"/>
<dbReference type="EMBL" id="JAPWDV010000002">
    <property type="protein sequence ID" value="KAJ6220411.1"/>
    <property type="molecule type" value="Genomic_DNA"/>
</dbReference>
<keyword evidence="2" id="KW-1185">Reference proteome</keyword>
<reference evidence="1" key="1">
    <citation type="submission" date="2022-12" db="EMBL/GenBank/DDBJ databases">
        <title>Genome assemblies of Blomia tropicalis.</title>
        <authorList>
            <person name="Cui Y."/>
        </authorList>
    </citation>
    <scope>NUCLEOTIDE SEQUENCE</scope>
    <source>
        <tissue evidence="1">Adult mites</tissue>
    </source>
</reference>
<protein>
    <submittedName>
        <fullName evidence="1">Uncharacterized protein</fullName>
    </submittedName>
</protein>
<evidence type="ECO:0000313" key="2">
    <source>
        <dbReference type="Proteomes" id="UP001142055"/>
    </source>
</evidence>
<evidence type="ECO:0000313" key="1">
    <source>
        <dbReference type="EMBL" id="KAJ6220411.1"/>
    </source>
</evidence>